<sequence>MCSRSFRRSSELRRHTSSEHNDALERIARLEKALEKLTGNKSELPPSPTSSTNERSASPEPRHHSSSEEILLDSATINAQFLLVDRAMNDVLIRLDCLERARKADEHKLRRPTNERETARCRCGTPREKIIERRARSLAQRIERGPQQLRQQSVSQESRMDALETTLDRMTTGLQIALGTETSRKAEIHQSPSAAGGPTWTPQALPTTDLKESRTNPSESHHNNSSGGDVHNQPVTRTLPSEEVEEQMDIDQTQYGPSLWDRRQESMTEEVMRVASRGLSVPRRVNGAGSTWSGDVTQKTVELGLR</sequence>
<feature type="region of interest" description="Disordered" evidence="1">
    <location>
        <begin position="181"/>
        <end position="235"/>
    </location>
</feature>
<dbReference type="Proteomes" id="UP000490939">
    <property type="component" value="Unassembled WGS sequence"/>
</dbReference>
<feature type="compositionally biased region" description="Basic and acidic residues" evidence="1">
    <location>
        <begin position="8"/>
        <end position="35"/>
    </location>
</feature>
<accession>A0A8H3VXU2</accession>
<evidence type="ECO:0000313" key="3">
    <source>
        <dbReference type="Proteomes" id="UP000490939"/>
    </source>
</evidence>
<feature type="region of interest" description="Disordered" evidence="1">
    <location>
        <begin position="1"/>
        <end position="69"/>
    </location>
</feature>
<organism evidence="2 3">
    <name type="scientific">Venturia inaequalis</name>
    <name type="common">Apple scab fungus</name>
    <dbReference type="NCBI Taxonomy" id="5025"/>
    <lineage>
        <taxon>Eukaryota</taxon>
        <taxon>Fungi</taxon>
        <taxon>Dikarya</taxon>
        <taxon>Ascomycota</taxon>
        <taxon>Pezizomycotina</taxon>
        <taxon>Dothideomycetes</taxon>
        <taxon>Pleosporomycetidae</taxon>
        <taxon>Venturiales</taxon>
        <taxon>Venturiaceae</taxon>
        <taxon>Venturia</taxon>
    </lineage>
</organism>
<proteinExistence type="predicted"/>
<feature type="compositionally biased region" description="Basic and acidic residues" evidence="1">
    <location>
        <begin position="209"/>
        <end position="222"/>
    </location>
</feature>
<gene>
    <name evidence="2" type="ORF">EG327_000016</name>
</gene>
<keyword evidence="3" id="KW-1185">Reference proteome</keyword>
<name>A0A8H3VXU2_VENIN</name>
<reference evidence="2 3" key="1">
    <citation type="submission" date="2019-07" db="EMBL/GenBank/DDBJ databases">
        <title>Venturia inaequalis Genome Resource.</title>
        <authorList>
            <person name="Lichtner F.J."/>
        </authorList>
    </citation>
    <scope>NUCLEOTIDE SEQUENCE [LARGE SCALE GENOMIC DNA]</scope>
    <source>
        <strain evidence="2 3">DMI_063113</strain>
    </source>
</reference>
<dbReference type="EMBL" id="WNWR01000001">
    <property type="protein sequence ID" value="KAE9994803.1"/>
    <property type="molecule type" value="Genomic_DNA"/>
</dbReference>
<protein>
    <submittedName>
        <fullName evidence="2">Uncharacterized protein</fullName>
    </submittedName>
</protein>
<feature type="compositionally biased region" description="Polar residues" evidence="1">
    <location>
        <begin position="223"/>
        <end position="235"/>
    </location>
</feature>
<evidence type="ECO:0000313" key="2">
    <source>
        <dbReference type="EMBL" id="KAE9994803.1"/>
    </source>
</evidence>
<comment type="caution">
    <text evidence="2">The sequence shown here is derived from an EMBL/GenBank/DDBJ whole genome shotgun (WGS) entry which is preliminary data.</text>
</comment>
<evidence type="ECO:0000256" key="1">
    <source>
        <dbReference type="SAM" id="MobiDB-lite"/>
    </source>
</evidence>
<dbReference type="AlphaFoldDB" id="A0A8H3VXU2"/>